<feature type="region of interest" description="Disordered" evidence="1">
    <location>
        <begin position="106"/>
        <end position="205"/>
    </location>
</feature>
<keyword evidence="4" id="KW-1185">Reference proteome</keyword>
<dbReference type="RefSeq" id="WP_093892043.1">
    <property type="nucleotide sequence ID" value="NZ_FOQY01000054.1"/>
</dbReference>
<organism evidence="3 4">
    <name type="scientific">Streptosporangium canum</name>
    <dbReference type="NCBI Taxonomy" id="324952"/>
    <lineage>
        <taxon>Bacteria</taxon>
        <taxon>Bacillati</taxon>
        <taxon>Actinomycetota</taxon>
        <taxon>Actinomycetes</taxon>
        <taxon>Streptosporangiales</taxon>
        <taxon>Streptosporangiaceae</taxon>
        <taxon>Streptosporangium</taxon>
    </lineage>
</organism>
<dbReference type="AlphaFoldDB" id="A0A1I4EZK3"/>
<gene>
    <name evidence="3" type="ORF">SAMN05216275_15429</name>
</gene>
<reference evidence="4" key="1">
    <citation type="submission" date="2016-10" db="EMBL/GenBank/DDBJ databases">
        <authorList>
            <person name="Varghese N."/>
            <person name="Submissions S."/>
        </authorList>
    </citation>
    <scope>NUCLEOTIDE SEQUENCE [LARGE SCALE GENOMIC DNA]</scope>
    <source>
        <strain evidence="4">CGMCC 4.2126</strain>
    </source>
</reference>
<proteinExistence type="predicted"/>
<dbReference type="EMBL" id="FOQY01000054">
    <property type="protein sequence ID" value="SFL10510.1"/>
    <property type="molecule type" value="Genomic_DNA"/>
</dbReference>
<evidence type="ECO:0000256" key="2">
    <source>
        <dbReference type="SAM" id="SignalP"/>
    </source>
</evidence>
<feature type="chain" id="PRO_5011481769" evidence="2">
    <location>
        <begin position="27"/>
        <end position="309"/>
    </location>
</feature>
<feature type="compositionally biased region" description="Low complexity" evidence="1">
    <location>
        <begin position="121"/>
        <end position="132"/>
    </location>
</feature>
<evidence type="ECO:0000313" key="3">
    <source>
        <dbReference type="EMBL" id="SFL10510.1"/>
    </source>
</evidence>
<sequence length="309" mass="30151">MKRCIKAAVAVAAFGLAAAVCAPAQAQSRDILDGQDGTDGLSHVLGGLTFGLLDEGNVQLGTMGDQGPAFGTRDDLGLPGGMTSGWRVSTDRLWWTLTDTAGELAGTSLSDPVPGAPLTGDSAPAAAQDSDPVPGAPLTGDSAPAAPQDSDPVPAAPLTGDPVPAAPQDADAAQNGSLSAAQGPQNLSDVLGTVPTTTTSAAETAQTSAEAVAALGDKRAEIDGLVDAANQAVPQGAEQAGTLAPLVGTLSPAEAEPVAGAVAPIVRSASVDELAPLVGNSGEEGAKALSGTVHSLADATMSTTRVAAE</sequence>
<dbReference type="Proteomes" id="UP000199111">
    <property type="component" value="Unassembled WGS sequence"/>
</dbReference>
<evidence type="ECO:0000313" key="4">
    <source>
        <dbReference type="Proteomes" id="UP000199111"/>
    </source>
</evidence>
<protein>
    <submittedName>
        <fullName evidence="3">Uncharacterized protein</fullName>
    </submittedName>
</protein>
<name>A0A1I4EZK3_9ACTN</name>
<feature type="compositionally biased region" description="Polar residues" evidence="1">
    <location>
        <begin position="175"/>
        <end position="188"/>
    </location>
</feature>
<dbReference type="GeneID" id="96303541"/>
<feature type="signal peptide" evidence="2">
    <location>
        <begin position="1"/>
        <end position="26"/>
    </location>
</feature>
<accession>A0A1I4EZK3</accession>
<evidence type="ECO:0000256" key="1">
    <source>
        <dbReference type="SAM" id="MobiDB-lite"/>
    </source>
</evidence>
<keyword evidence="2" id="KW-0732">Signal</keyword>
<feature type="compositionally biased region" description="Low complexity" evidence="1">
    <location>
        <begin position="193"/>
        <end position="205"/>
    </location>
</feature>